<dbReference type="AlphaFoldDB" id="A0A420WA56"/>
<gene>
    <name evidence="1" type="ORF">BCL74_3514</name>
</gene>
<dbReference type="SUPFAM" id="SSF51197">
    <property type="entry name" value="Clavaminate synthase-like"/>
    <property type="match status" value="1"/>
</dbReference>
<accession>A0A420WA56</accession>
<dbReference type="EMBL" id="RBIG01000005">
    <property type="protein sequence ID" value="RKQ67853.1"/>
    <property type="molecule type" value="Genomic_DNA"/>
</dbReference>
<keyword evidence="1" id="KW-0223">Dioxygenase</keyword>
<sequence length="293" mass="33432">MSEAGTPVQDHSALLDEEYWKKLCPGLHVVDRASVGNLQTIGLDDASAAAIQAQLVREGYIHAPQVEWGIDFAPLADAVSTLVSRRIPPPFAYIYDEFWLVFYKLHNVFQALLGPSYKVLPDFWIWHVDPKTAESGWQPHRDKGWFALFEDGSPKALTVWLPLTQATPLNGCMYIVPADRDPTYGTENDKEWKFQFSDIRALPADPGDLFIWNQAVLHWGSHSSPRAPHPRISMAFEFQRGDIEPYNKPLIEPLTFLTFEQRLKLVCKQILQYRHMYPLDPELEAFARKTIGA</sequence>
<comment type="caution">
    <text evidence="1">The sequence shown here is derived from an EMBL/GenBank/DDBJ whole genome shotgun (WGS) entry which is preliminary data.</text>
</comment>
<dbReference type="GO" id="GO:0005506">
    <property type="term" value="F:iron ion binding"/>
    <property type="evidence" value="ECO:0007669"/>
    <property type="project" value="UniProtKB-ARBA"/>
</dbReference>
<protein>
    <submittedName>
        <fullName evidence="1">Phytanoyl-CoA dioxygenase PhyH</fullName>
    </submittedName>
</protein>
<dbReference type="InterPro" id="IPR008775">
    <property type="entry name" value="Phytyl_CoA_dOase-like"/>
</dbReference>
<proteinExistence type="predicted"/>
<dbReference type="RefSeq" id="WP_121222019.1">
    <property type="nucleotide sequence ID" value="NZ_RBIG01000005.1"/>
</dbReference>
<dbReference type="PANTHER" id="PTHR20883:SF51">
    <property type="entry name" value="PHYTANOYL-COA HYDROXYLASE"/>
    <property type="match status" value="1"/>
</dbReference>
<dbReference type="PANTHER" id="PTHR20883">
    <property type="entry name" value="PHYTANOYL-COA DIOXYGENASE DOMAIN CONTAINING 1"/>
    <property type="match status" value="1"/>
</dbReference>
<name>A0A420WA56_9PROT</name>
<reference evidence="1 2" key="1">
    <citation type="submission" date="2018-10" db="EMBL/GenBank/DDBJ databases">
        <title>Comparative analysis of microorganisms from saline springs in Andes Mountain Range, Colombia.</title>
        <authorList>
            <person name="Rubin E."/>
        </authorList>
    </citation>
    <scope>NUCLEOTIDE SEQUENCE [LARGE SCALE GENOMIC DNA]</scope>
    <source>
        <strain evidence="1 2">USBA 36</strain>
    </source>
</reference>
<dbReference type="Proteomes" id="UP000277424">
    <property type="component" value="Unassembled WGS sequence"/>
</dbReference>
<keyword evidence="1" id="KW-0560">Oxidoreductase</keyword>
<evidence type="ECO:0000313" key="2">
    <source>
        <dbReference type="Proteomes" id="UP000277424"/>
    </source>
</evidence>
<dbReference type="GO" id="GO:0016706">
    <property type="term" value="F:2-oxoglutarate-dependent dioxygenase activity"/>
    <property type="evidence" value="ECO:0007669"/>
    <property type="project" value="UniProtKB-ARBA"/>
</dbReference>
<dbReference type="Pfam" id="PF05721">
    <property type="entry name" value="PhyH"/>
    <property type="match status" value="1"/>
</dbReference>
<dbReference type="Gene3D" id="2.60.120.620">
    <property type="entry name" value="q2cbj1_9rhob like domain"/>
    <property type="match status" value="1"/>
</dbReference>
<organism evidence="1 2">
    <name type="scientific">Oceanibaculum indicum</name>
    <dbReference type="NCBI Taxonomy" id="526216"/>
    <lineage>
        <taxon>Bacteria</taxon>
        <taxon>Pseudomonadati</taxon>
        <taxon>Pseudomonadota</taxon>
        <taxon>Alphaproteobacteria</taxon>
        <taxon>Rhodospirillales</taxon>
        <taxon>Oceanibaculaceae</taxon>
        <taxon>Oceanibaculum</taxon>
    </lineage>
</organism>
<evidence type="ECO:0000313" key="1">
    <source>
        <dbReference type="EMBL" id="RKQ67853.1"/>
    </source>
</evidence>
<dbReference type="OrthoDB" id="7359449at2"/>